<dbReference type="OrthoDB" id="6431359at2759"/>
<gene>
    <name evidence="2" type="ORF">AVEN_71617_1</name>
</gene>
<dbReference type="AlphaFoldDB" id="A0A4Y2GHJ5"/>
<comment type="caution">
    <text evidence="2">The sequence shown here is derived from an EMBL/GenBank/DDBJ whole genome shotgun (WGS) entry which is preliminary data.</text>
</comment>
<organism evidence="2 3">
    <name type="scientific">Araneus ventricosus</name>
    <name type="common">Orbweaver spider</name>
    <name type="synonym">Epeira ventricosa</name>
    <dbReference type="NCBI Taxonomy" id="182803"/>
    <lineage>
        <taxon>Eukaryota</taxon>
        <taxon>Metazoa</taxon>
        <taxon>Ecdysozoa</taxon>
        <taxon>Arthropoda</taxon>
        <taxon>Chelicerata</taxon>
        <taxon>Arachnida</taxon>
        <taxon>Araneae</taxon>
        <taxon>Araneomorphae</taxon>
        <taxon>Entelegynae</taxon>
        <taxon>Araneoidea</taxon>
        <taxon>Araneidae</taxon>
        <taxon>Araneus</taxon>
    </lineage>
</organism>
<evidence type="ECO:0000313" key="3">
    <source>
        <dbReference type="Proteomes" id="UP000499080"/>
    </source>
</evidence>
<accession>A0A4Y2GHJ5</accession>
<name>A0A4Y2GHJ5_ARAVE</name>
<proteinExistence type="predicted"/>
<evidence type="ECO:0000256" key="1">
    <source>
        <dbReference type="SAM" id="MobiDB-lite"/>
    </source>
</evidence>
<sequence length="164" mass="18549">MCHMNELQFLHPNIFCTALEEAVANLLLFLNLVKCIIFSTGLTSKSLEQRISALLVNILEPKIALKSNRTPRCLPSNYKDQATVPRVFVDDEFVLEGSVSYHVSIFIYRWFLSDGMVVTRRSSDPTTRIDRGGLVVRSRPRVQRVPASKPDSTEDPPCMRPAAR</sequence>
<keyword evidence="3" id="KW-1185">Reference proteome</keyword>
<feature type="region of interest" description="Disordered" evidence="1">
    <location>
        <begin position="140"/>
        <end position="164"/>
    </location>
</feature>
<dbReference type="EMBL" id="BGPR01001339">
    <property type="protein sequence ID" value="GBM51494.1"/>
    <property type="molecule type" value="Genomic_DNA"/>
</dbReference>
<dbReference type="Proteomes" id="UP000499080">
    <property type="component" value="Unassembled WGS sequence"/>
</dbReference>
<evidence type="ECO:0000313" key="2">
    <source>
        <dbReference type="EMBL" id="GBM51494.1"/>
    </source>
</evidence>
<reference evidence="2 3" key="1">
    <citation type="journal article" date="2019" name="Sci. Rep.">
        <title>Orb-weaving spider Araneus ventricosus genome elucidates the spidroin gene catalogue.</title>
        <authorList>
            <person name="Kono N."/>
            <person name="Nakamura H."/>
            <person name="Ohtoshi R."/>
            <person name="Moran D.A.P."/>
            <person name="Shinohara A."/>
            <person name="Yoshida Y."/>
            <person name="Fujiwara M."/>
            <person name="Mori M."/>
            <person name="Tomita M."/>
            <person name="Arakawa K."/>
        </authorList>
    </citation>
    <scope>NUCLEOTIDE SEQUENCE [LARGE SCALE GENOMIC DNA]</scope>
</reference>
<protein>
    <submittedName>
        <fullName evidence="2">Uncharacterized protein</fullName>
    </submittedName>
</protein>